<proteinExistence type="predicted"/>
<evidence type="ECO:0000313" key="3">
    <source>
        <dbReference type="Proteomes" id="UP001597557"/>
    </source>
</evidence>
<keyword evidence="1" id="KW-0812">Transmembrane</keyword>
<protein>
    <recommendedName>
        <fullName evidence="4">DoxX-like protein</fullName>
    </recommendedName>
</protein>
<evidence type="ECO:0008006" key="4">
    <source>
        <dbReference type="Google" id="ProtNLM"/>
    </source>
</evidence>
<keyword evidence="1" id="KW-0472">Membrane</keyword>
<organism evidence="2 3">
    <name type="scientific">Mucilaginibacter ximonensis</name>
    <dbReference type="NCBI Taxonomy" id="538021"/>
    <lineage>
        <taxon>Bacteria</taxon>
        <taxon>Pseudomonadati</taxon>
        <taxon>Bacteroidota</taxon>
        <taxon>Sphingobacteriia</taxon>
        <taxon>Sphingobacteriales</taxon>
        <taxon>Sphingobacteriaceae</taxon>
        <taxon>Mucilaginibacter</taxon>
    </lineage>
</organism>
<feature type="transmembrane region" description="Helical" evidence="1">
    <location>
        <begin position="61"/>
        <end position="83"/>
    </location>
</feature>
<feature type="transmembrane region" description="Helical" evidence="1">
    <location>
        <begin position="95"/>
        <end position="128"/>
    </location>
</feature>
<name>A0ABW5Y9J3_9SPHI</name>
<accession>A0ABW5Y9J3</accession>
<evidence type="ECO:0000256" key="1">
    <source>
        <dbReference type="SAM" id="Phobius"/>
    </source>
</evidence>
<evidence type="ECO:0000313" key="2">
    <source>
        <dbReference type="EMBL" id="MFD2872039.1"/>
    </source>
</evidence>
<gene>
    <name evidence="2" type="ORF">ACFS5N_06145</name>
</gene>
<sequence>MKPKILLRAAAVLMLLHTIGHTFGALGWAKAPNTKVAAVISGMQNEHFDFMGRSVTLAQFYIGYGISMILILLYFSLQLWLLAISPTRPMLLLTALLLSGLAVCEYVYFFPFAALFTAIAAACTWLSFKQLPQP</sequence>
<dbReference type="EMBL" id="JBHUPD010000001">
    <property type="protein sequence ID" value="MFD2872039.1"/>
    <property type="molecule type" value="Genomic_DNA"/>
</dbReference>
<reference evidence="3" key="1">
    <citation type="journal article" date="2019" name="Int. J. Syst. Evol. Microbiol.">
        <title>The Global Catalogue of Microorganisms (GCM) 10K type strain sequencing project: providing services to taxonomists for standard genome sequencing and annotation.</title>
        <authorList>
            <consortium name="The Broad Institute Genomics Platform"/>
            <consortium name="The Broad Institute Genome Sequencing Center for Infectious Disease"/>
            <person name="Wu L."/>
            <person name="Ma J."/>
        </authorList>
    </citation>
    <scope>NUCLEOTIDE SEQUENCE [LARGE SCALE GENOMIC DNA]</scope>
    <source>
        <strain evidence="3">KCTC 22437</strain>
    </source>
</reference>
<keyword evidence="3" id="KW-1185">Reference proteome</keyword>
<comment type="caution">
    <text evidence="2">The sequence shown here is derived from an EMBL/GenBank/DDBJ whole genome shotgun (WGS) entry which is preliminary data.</text>
</comment>
<dbReference type="InterPro" id="IPR058068">
    <property type="entry name" value="LIC_13387-like"/>
</dbReference>
<dbReference type="RefSeq" id="WP_377183312.1">
    <property type="nucleotide sequence ID" value="NZ_JBHUPD010000001.1"/>
</dbReference>
<dbReference type="Proteomes" id="UP001597557">
    <property type="component" value="Unassembled WGS sequence"/>
</dbReference>
<dbReference type="NCBIfam" id="NF047765">
    <property type="entry name" value="LIC_13387_fam"/>
    <property type="match status" value="1"/>
</dbReference>
<keyword evidence="1" id="KW-1133">Transmembrane helix</keyword>